<dbReference type="Proteomes" id="UP000184387">
    <property type="component" value="Unassembled WGS sequence"/>
</dbReference>
<proteinExistence type="predicted"/>
<dbReference type="EMBL" id="FQZF01000043">
    <property type="protein sequence ID" value="SHK31436.1"/>
    <property type="molecule type" value="Genomic_DNA"/>
</dbReference>
<feature type="domain" description="Antitoxin-like ribbon-helix-helix" evidence="2">
    <location>
        <begin position="38"/>
        <end position="87"/>
    </location>
</feature>
<reference evidence="3 4" key="1">
    <citation type="submission" date="2016-11" db="EMBL/GenBank/DDBJ databases">
        <authorList>
            <person name="Jaros S."/>
            <person name="Januszkiewicz K."/>
            <person name="Wedrychowicz H."/>
        </authorList>
    </citation>
    <scope>NUCLEOTIDE SEQUENCE [LARGE SCALE GENOMIC DNA]</scope>
    <source>
        <strain evidence="3 4">DSM 14916</strain>
    </source>
</reference>
<sequence>MSTKPNFAAGLKALRPETLPAPPAPVQAAPQAVQPPSRAGKVAISAYFDPEVRKQLAIMAARQDKSQAALLAEALNMLFEHHGESPIARA</sequence>
<evidence type="ECO:0000259" key="2">
    <source>
        <dbReference type="Pfam" id="PF20605"/>
    </source>
</evidence>
<dbReference type="Pfam" id="PF20605">
    <property type="entry name" value="Antitox_RHH"/>
    <property type="match status" value="1"/>
</dbReference>
<keyword evidence="4" id="KW-1185">Reference proteome</keyword>
<accession>A0A1M6RGA4</accession>
<dbReference type="InterPro" id="IPR046765">
    <property type="entry name" value="Antitox_RHH"/>
</dbReference>
<organism evidence="3 4">
    <name type="scientific">Muricoccus roseus</name>
    <dbReference type="NCBI Taxonomy" id="198092"/>
    <lineage>
        <taxon>Bacteria</taxon>
        <taxon>Pseudomonadati</taxon>
        <taxon>Pseudomonadota</taxon>
        <taxon>Alphaproteobacteria</taxon>
        <taxon>Acetobacterales</taxon>
        <taxon>Roseomonadaceae</taxon>
        <taxon>Muricoccus</taxon>
    </lineage>
</organism>
<protein>
    <recommendedName>
        <fullName evidence="2">Antitoxin-like ribbon-helix-helix domain-containing protein</fullName>
    </recommendedName>
</protein>
<gene>
    <name evidence="3" type="ORF">SAMN02745194_04672</name>
</gene>
<feature type="compositionally biased region" description="Low complexity" evidence="1">
    <location>
        <begin position="26"/>
        <end position="35"/>
    </location>
</feature>
<name>A0A1M6RGA4_9PROT</name>
<dbReference type="RefSeq" id="WP_073139634.1">
    <property type="nucleotide sequence ID" value="NZ_FQZF01000043.1"/>
</dbReference>
<evidence type="ECO:0000313" key="4">
    <source>
        <dbReference type="Proteomes" id="UP000184387"/>
    </source>
</evidence>
<dbReference type="AlphaFoldDB" id="A0A1M6RGA4"/>
<evidence type="ECO:0000256" key="1">
    <source>
        <dbReference type="SAM" id="MobiDB-lite"/>
    </source>
</evidence>
<evidence type="ECO:0000313" key="3">
    <source>
        <dbReference type="EMBL" id="SHK31436.1"/>
    </source>
</evidence>
<feature type="region of interest" description="Disordered" evidence="1">
    <location>
        <begin position="16"/>
        <end position="35"/>
    </location>
</feature>